<gene>
    <name evidence="3" type="ORF">FOMPIDRAFT_89336</name>
</gene>
<keyword evidence="1" id="KW-0472">Membrane</keyword>
<evidence type="ECO:0000313" key="3">
    <source>
        <dbReference type="EMBL" id="EPT02007.1"/>
    </source>
</evidence>
<dbReference type="AlphaFoldDB" id="S8EAG8"/>
<evidence type="ECO:0000256" key="2">
    <source>
        <dbReference type="SAM" id="SignalP"/>
    </source>
</evidence>
<dbReference type="HOGENOM" id="CLU_857979_0_0_1"/>
<keyword evidence="1" id="KW-1133">Transmembrane helix</keyword>
<protein>
    <submittedName>
        <fullName evidence="3">Uncharacterized protein</fullName>
    </submittedName>
</protein>
<reference evidence="3 4" key="1">
    <citation type="journal article" date="2012" name="Science">
        <title>The Paleozoic origin of enzymatic lignin decomposition reconstructed from 31 fungal genomes.</title>
        <authorList>
            <person name="Floudas D."/>
            <person name="Binder M."/>
            <person name="Riley R."/>
            <person name="Barry K."/>
            <person name="Blanchette R.A."/>
            <person name="Henrissat B."/>
            <person name="Martinez A.T."/>
            <person name="Otillar R."/>
            <person name="Spatafora J.W."/>
            <person name="Yadav J.S."/>
            <person name="Aerts A."/>
            <person name="Benoit I."/>
            <person name="Boyd A."/>
            <person name="Carlson A."/>
            <person name="Copeland A."/>
            <person name="Coutinho P.M."/>
            <person name="de Vries R.P."/>
            <person name="Ferreira P."/>
            <person name="Findley K."/>
            <person name="Foster B."/>
            <person name="Gaskell J."/>
            <person name="Glotzer D."/>
            <person name="Gorecki P."/>
            <person name="Heitman J."/>
            <person name="Hesse C."/>
            <person name="Hori C."/>
            <person name="Igarashi K."/>
            <person name="Jurgens J.A."/>
            <person name="Kallen N."/>
            <person name="Kersten P."/>
            <person name="Kohler A."/>
            <person name="Kuees U."/>
            <person name="Kumar T.K.A."/>
            <person name="Kuo A."/>
            <person name="LaButti K."/>
            <person name="Larrondo L.F."/>
            <person name="Lindquist E."/>
            <person name="Ling A."/>
            <person name="Lombard V."/>
            <person name="Lucas S."/>
            <person name="Lundell T."/>
            <person name="Martin R."/>
            <person name="McLaughlin D.J."/>
            <person name="Morgenstern I."/>
            <person name="Morin E."/>
            <person name="Murat C."/>
            <person name="Nagy L.G."/>
            <person name="Nolan M."/>
            <person name="Ohm R.A."/>
            <person name="Patyshakuliyeva A."/>
            <person name="Rokas A."/>
            <person name="Ruiz-Duenas F.J."/>
            <person name="Sabat G."/>
            <person name="Salamov A."/>
            <person name="Samejima M."/>
            <person name="Schmutz J."/>
            <person name="Slot J.C."/>
            <person name="St John F."/>
            <person name="Stenlid J."/>
            <person name="Sun H."/>
            <person name="Sun S."/>
            <person name="Syed K."/>
            <person name="Tsang A."/>
            <person name="Wiebenga A."/>
            <person name="Young D."/>
            <person name="Pisabarro A."/>
            <person name="Eastwood D.C."/>
            <person name="Martin F."/>
            <person name="Cullen D."/>
            <person name="Grigoriev I.V."/>
            <person name="Hibbett D.S."/>
        </authorList>
    </citation>
    <scope>NUCLEOTIDE SEQUENCE</scope>
    <source>
        <strain evidence="4">FP-58527</strain>
    </source>
</reference>
<dbReference type="eggNOG" id="ENOG502STIY">
    <property type="taxonomic scope" value="Eukaryota"/>
</dbReference>
<name>S8EAG8_FOMSC</name>
<evidence type="ECO:0000313" key="4">
    <source>
        <dbReference type="Proteomes" id="UP000015241"/>
    </source>
</evidence>
<dbReference type="InParanoid" id="S8EAG8"/>
<organism evidence="3 4">
    <name type="scientific">Fomitopsis schrenkii</name>
    <name type="common">Brown rot fungus</name>
    <dbReference type="NCBI Taxonomy" id="2126942"/>
    <lineage>
        <taxon>Eukaryota</taxon>
        <taxon>Fungi</taxon>
        <taxon>Dikarya</taxon>
        <taxon>Basidiomycota</taxon>
        <taxon>Agaricomycotina</taxon>
        <taxon>Agaricomycetes</taxon>
        <taxon>Polyporales</taxon>
        <taxon>Fomitopsis</taxon>
    </lineage>
</organism>
<dbReference type="EMBL" id="KE504138">
    <property type="protein sequence ID" value="EPT02007.1"/>
    <property type="molecule type" value="Genomic_DNA"/>
</dbReference>
<dbReference type="OrthoDB" id="440424at2759"/>
<feature type="signal peptide" evidence="2">
    <location>
        <begin position="1"/>
        <end position="21"/>
    </location>
</feature>
<evidence type="ECO:0000256" key="1">
    <source>
        <dbReference type="SAM" id="Phobius"/>
    </source>
</evidence>
<dbReference type="Proteomes" id="UP000015241">
    <property type="component" value="Unassembled WGS sequence"/>
</dbReference>
<proteinExistence type="predicted"/>
<feature type="transmembrane region" description="Helical" evidence="1">
    <location>
        <begin position="305"/>
        <end position="323"/>
    </location>
</feature>
<feature type="chain" id="PRO_5004550331" evidence="2">
    <location>
        <begin position="22"/>
        <end position="324"/>
    </location>
</feature>
<keyword evidence="4" id="KW-1185">Reference proteome</keyword>
<keyword evidence="2" id="KW-0732">Signal</keyword>
<keyword evidence="1" id="KW-0812">Transmembrane</keyword>
<sequence>MHVPLAPAVLMSALLTTVVGPQPTMGLPSAQFVRDIAREAGGSSSAAHGAIGAIHYSAHSKIPRNSDNPKDFWKRALSLGKHMQTYANFLFRNATEGAEPAAAAQIQNVSDTVHGLVTYSEKLKTSIEHVRGAAFDDIQLSISQNFTELLQELHEQLPLSFKSLTRAERVGNVSMVLQKVEATFVSLSIQHGVSEKQLKSHLDPILEQAKEVVVTLGDVAEQHPELFETLAIAGAMLIIPESWFLRPLFMVFGMSPEGPVEGSIVAWAQGRFFGAYIPEGSWFSQLQRAGMTVGRRSLPKTIVKIIGWAVVGLFGLGVAIFLAM</sequence>
<dbReference type="InterPro" id="IPR038213">
    <property type="entry name" value="IFI6/IFI27-like_sf"/>
</dbReference>
<dbReference type="Gene3D" id="6.10.110.10">
    <property type="match status" value="1"/>
</dbReference>
<accession>S8EAG8</accession>